<evidence type="ECO:0000313" key="8">
    <source>
        <dbReference type="Proteomes" id="UP000001514"/>
    </source>
</evidence>
<dbReference type="GO" id="GO:0030026">
    <property type="term" value="P:intracellular manganese ion homeostasis"/>
    <property type="evidence" value="ECO:0000318"/>
    <property type="project" value="GO_Central"/>
</dbReference>
<dbReference type="Gramene" id="EFJ32308">
    <property type="protein sequence ID" value="EFJ32308"/>
    <property type="gene ID" value="SELMODRAFT_407690"/>
</dbReference>
<dbReference type="NCBIfam" id="TIGR01197">
    <property type="entry name" value="nramp"/>
    <property type="match status" value="1"/>
</dbReference>
<protein>
    <recommendedName>
        <fullName evidence="9">Nramp family protein</fullName>
    </recommendedName>
</protein>
<evidence type="ECO:0000313" key="7">
    <source>
        <dbReference type="EMBL" id="EFJ32308.1"/>
    </source>
</evidence>
<dbReference type="GO" id="GO:0006879">
    <property type="term" value="P:intracellular iron ion homeostasis"/>
    <property type="evidence" value="ECO:0000318"/>
    <property type="project" value="GO_Central"/>
</dbReference>
<dbReference type="PANTHER" id="PTHR11706">
    <property type="entry name" value="SOLUTE CARRIER PROTEIN FAMILY 11 MEMBER"/>
    <property type="match status" value="1"/>
</dbReference>
<sequence>MDSLRNILAPPSSASASDEEGIKNQVLIPRQKGAFRKLLAFLGPGFLVCIAYIDPANFESDLQSGAQYRYELLWVVLFASVAGLIIQSLAANLGVVTGRHLAEHCRTEYPRLVKYVLWILAEVTIIASDIPEVIGTAFALNMLFSIPLWIGVLLTGVSTLLLLALQQYGVRKLEFVVALFVFVMVGCFFAELGYAKPEASEVLKGFIPRLSGHGATGIAISLLGAMIMPHNLYLHSALEGCRYYLLECGFAIFLSFLINVCVISVSATVCFRPDLSPEDRDKCSDLDLNQASFLLRNVLGQWSKVIFAVALLASGESSTITGTYAGQYVMQGFLNLRLKPWMRNLLTRSVAIVPSLVVALIGGSRSAGQLIIVCSMILSFVLPFVLIPLLRFTGSKLKMGAHIMIVTGFIGGCVMTVNVYFLVSAFVKWLISSHTLLAGRVILGMIVFSLTLLYLLFIAYLSLRPLSDTACFPDPAETKDLESEVLEDEKAAAQVLNRTDILKMQLPGDVLAEDSE</sequence>
<dbReference type="AlphaFoldDB" id="D8R6G1"/>
<dbReference type="OMA" id="YVNICLW"/>
<dbReference type="EMBL" id="GL377572">
    <property type="protein sequence ID" value="EFJ32308.1"/>
    <property type="molecule type" value="Genomic_DNA"/>
</dbReference>
<feature type="transmembrane region" description="Helical" evidence="6">
    <location>
        <begin position="437"/>
        <end position="461"/>
    </location>
</feature>
<feature type="transmembrane region" description="Helical" evidence="6">
    <location>
        <begin position="146"/>
        <end position="163"/>
    </location>
</feature>
<dbReference type="eggNOG" id="KOG1291">
    <property type="taxonomic scope" value="Eukaryota"/>
</dbReference>
<dbReference type="GO" id="GO:0005384">
    <property type="term" value="F:manganese ion transmembrane transporter activity"/>
    <property type="evidence" value="ECO:0000318"/>
    <property type="project" value="GO_Central"/>
</dbReference>
<keyword evidence="3 6" id="KW-0812">Transmembrane</keyword>
<evidence type="ECO:0000256" key="6">
    <source>
        <dbReference type="SAM" id="Phobius"/>
    </source>
</evidence>
<evidence type="ECO:0000256" key="2">
    <source>
        <dbReference type="ARBA" id="ARBA00009965"/>
    </source>
</evidence>
<evidence type="ECO:0000256" key="1">
    <source>
        <dbReference type="ARBA" id="ARBA00004141"/>
    </source>
</evidence>
<dbReference type="InterPro" id="IPR001046">
    <property type="entry name" value="NRAMP_fam"/>
</dbReference>
<dbReference type="NCBIfam" id="NF037982">
    <property type="entry name" value="Nramp_1"/>
    <property type="match status" value="2"/>
</dbReference>
<reference evidence="7 8" key="1">
    <citation type="journal article" date="2011" name="Science">
        <title>The Selaginella genome identifies genetic changes associated with the evolution of vascular plants.</title>
        <authorList>
            <person name="Banks J.A."/>
            <person name="Nishiyama T."/>
            <person name="Hasebe M."/>
            <person name="Bowman J.L."/>
            <person name="Gribskov M."/>
            <person name="dePamphilis C."/>
            <person name="Albert V.A."/>
            <person name="Aono N."/>
            <person name="Aoyama T."/>
            <person name="Ambrose B.A."/>
            <person name="Ashton N.W."/>
            <person name="Axtell M.J."/>
            <person name="Barker E."/>
            <person name="Barker M.S."/>
            <person name="Bennetzen J.L."/>
            <person name="Bonawitz N.D."/>
            <person name="Chapple C."/>
            <person name="Cheng C."/>
            <person name="Correa L.G."/>
            <person name="Dacre M."/>
            <person name="DeBarry J."/>
            <person name="Dreyer I."/>
            <person name="Elias M."/>
            <person name="Engstrom E.M."/>
            <person name="Estelle M."/>
            <person name="Feng L."/>
            <person name="Finet C."/>
            <person name="Floyd S.K."/>
            <person name="Frommer W.B."/>
            <person name="Fujita T."/>
            <person name="Gramzow L."/>
            <person name="Gutensohn M."/>
            <person name="Harholt J."/>
            <person name="Hattori M."/>
            <person name="Heyl A."/>
            <person name="Hirai T."/>
            <person name="Hiwatashi Y."/>
            <person name="Ishikawa M."/>
            <person name="Iwata M."/>
            <person name="Karol K.G."/>
            <person name="Koehler B."/>
            <person name="Kolukisaoglu U."/>
            <person name="Kubo M."/>
            <person name="Kurata T."/>
            <person name="Lalonde S."/>
            <person name="Li K."/>
            <person name="Li Y."/>
            <person name="Litt A."/>
            <person name="Lyons E."/>
            <person name="Manning G."/>
            <person name="Maruyama T."/>
            <person name="Michael T.P."/>
            <person name="Mikami K."/>
            <person name="Miyazaki S."/>
            <person name="Morinaga S."/>
            <person name="Murata T."/>
            <person name="Mueller-Roeber B."/>
            <person name="Nelson D.R."/>
            <person name="Obara M."/>
            <person name="Oguri Y."/>
            <person name="Olmstead R.G."/>
            <person name="Onodera N."/>
            <person name="Petersen B.L."/>
            <person name="Pils B."/>
            <person name="Prigge M."/>
            <person name="Rensing S.A."/>
            <person name="Riano-Pachon D.M."/>
            <person name="Roberts A.W."/>
            <person name="Sato Y."/>
            <person name="Scheller H.V."/>
            <person name="Schulz B."/>
            <person name="Schulz C."/>
            <person name="Shakirov E.V."/>
            <person name="Shibagaki N."/>
            <person name="Shinohara N."/>
            <person name="Shippen D.E."/>
            <person name="Soerensen I."/>
            <person name="Sotooka R."/>
            <person name="Sugimoto N."/>
            <person name="Sugita M."/>
            <person name="Sumikawa N."/>
            <person name="Tanurdzic M."/>
            <person name="Theissen G."/>
            <person name="Ulvskov P."/>
            <person name="Wakazuki S."/>
            <person name="Weng J.K."/>
            <person name="Willats W.W."/>
            <person name="Wipf D."/>
            <person name="Wolf P.G."/>
            <person name="Yang L."/>
            <person name="Zimmer A.D."/>
            <person name="Zhu Q."/>
            <person name="Mitros T."/>
            <person name="Hellsten U."/>
            <person name="Loque D."/>
            <person name="Otillar R."/>
            <person name="Salamov A."/>
            <person name="Schmutz J."/>
            <person name="Shapiro H."/>
            <person name="Lindquist E."/>
            <person name="Lucas S."/>
            <person name="Rokhsar D."/>
            <person name="Grigoriev I.V."/>
        </authorList>
    </citation>
    <scope>NUCLEOTIDE SEQUENCE [LARGE SCALE GENOMIC DNA]</scope>
</reference>
<evidence type="ECO:0000256" key="4">
    <source>
        <dbReference type="ARBA" id="ARBA00022989"/>
    </source>
</evidence>
<comment type="subcellular location">
    <subcellularLocation>
        <location evidence="1">Membrane</location>
        <topology evidence="1">Multi-pass membrane protein</topology>
    </subcellularLocation>
</comment>
<feature type="transmembrane region" description="Helical" evidence="6">
    <location>
        <begin position="402"/>
        <end position="431"/>
    </location>
</feature>
<dbReference type="InParanoid" id="D8R6G1"/>
<dbReference type="PANTHER" id="PTHR11706:SF54">
    <property type="entry name" value="METAL TRANSPORTER NRAMP1"/>
    <property type="match status" value="1"/>
</dbReference>
<keyword evidence="8" id="KW-1185">Reference proteome</keyword>
<feature type="transmembrane region" description="Helical" evidence="6">
    <location>
        <begin position="34"/>
        <end position="53"/>
    </location>
</feature>
<dbReference type="GO" id="GO:0034755">
    <property type="term" value="P:iron ion transmembrane transport"/>
    <property type="evidence" value="ECO:0000318"/>
    <property type="project" value="GO_Central"/>
</dbReference>
<gene>
    <name evidence="7" type="ORF">SELMODRAFT_407690</name>
</gene>
<feature type="transmembrane region" description="Helical" evidence="6">
    <location>
        <begin position="345"/>
        <end position="364"/>
    </location>
</feature>
<dbReference type="Proteomes" id="UP000001514">
    <property type="component" value="Unassembled WGS sequence"/>
</dbReference>
<feature type="transmembrane region" description="Helical" evidence="6">
    <location>
        <begin position="175"/>
        <end position="194"/>
    </location>
</feature>
<evidence type="ECO:0000256" key="3">
    <source>
        <dbReference type="ARBA" id="ARBA00022692"/>
    </source>
</evidence>
<dbReference type="HOGENOM" id="CLU_020088_0_1_1"/>
<organism evidence="8">
    <name type="scientific">Selaginella moellendorffii</name>
    <name type="common">Spikemoss</name>
    <dbReference type="NCBI Taxonomy" id="88036"/>
    <lineage>
        <taxon>Eukaryota</taxon>
        <taxon>Viridiplantae</taxon>
        <taxon>Streptophyta</taxon>
        <taxon>Embryophyta</taxon>
        <taxon>Tracheophyta</taxon>
        <taxon>Lycopodiopsida</taxon>
        <taxon>Selaginellales</taxon>
        <taxon>Selaginellaceae</taxon>
        <taxon>Selaginella</taxon>
    </lineage>
</organism>
<dbReference type="KEGG" id="smo:SELMODRAFT_407690"/>
<evidence type="ECO:0008006" key="9">
    <source>
        <dbReference type="Google" id="ProtNLM"/>
    </source>
</evidence>
<proteinExistence type="inferred from homology"/>
<feature type="transmembrane region" description="Helical" evidence="6">
    <location>
        <begin position="73"/>
        <end position="95"/>
    </location>
</feature>
<comment type="similarity">
    <text evidence="2">Belongs to the NRAMP (TC 2.A.55) family.</text>
</comment>
<dbReference type="Pfam" id="PF01566">
    <property type="entry name" value="Nramp"/>
    <property type="match status" value="1"/>
</dbReference>
<feature type="transmembrane region" description="Helical" evidence="6">
    <location>
        <begin position="244"/>
        <end position="267"/>
    </location>
</feature>
<feature type="transmembrane region" description="Helical" evidence="6">
    <location>
        <begin position="370"/>
        <end position="390"/>
    </location>
</feature>
<dbReference type="HAMAP" id="MF_00221">
    <property type="entry name" value="NRAMP"/>
    <property type="match status" value="1"/>
</dbReference>
<dbReference type="PRINTS" id="PR00447">
    <property type="entry name" value="NATRESASSCMP"/>
</dbReference>
<feature type="transmembrane region" description="Helical" evidence="6">
    <location>
        <begin position="214"/>
        <end position="232"/>
    </location>
</feature>
<keyword evidence="4 6" id="KW-1133">Transmembrane helix</keyword>
<accession>D8R6G1</accession>
<dbReference type="GO" id="GO:0005886">
    <property type="term" value="C:plasma membrane"/>
    <property type="evidence" value="ECO:0000318"/>
    <property type="project" value="GO_Central"/>
</dbReference>
<keyword evidence="5 6" id="KW-0472">Membrane</keyword>
<feature type="transmembrane region" description="Helical" evidence="6">
    <location>
        <begin position="115"/>
        <end position="140"/>
    </location>
</feature>
<dbReference type="GO" id="GO:0006828">
    <property type="term" value="P:manganese ion transport"/>
    <property type="evidence" value="ECO:0000318"/>
    <property type="project" value="GO_Central"/>
</dbReference>
<evidence type="ECO:0000256" key="5">
    <source>
        <dbReference type="ARBA" id="ARBA00023136"/>
    </source>
</evidence>
<name>D8R6G1_SELML</name>